<evidence type="ECO:0000313" key="15">
    <source>
        <dbReference type="Proteomes" id="UP001279734"/>
    </source>
</evidence>
<keyword evidence="10" id="KW-0460">Magnesium</keyword>
<dbReference type="GO" id="GO:0016301">
    <property type="term" value="F:kinase activity"/>
    <property type="evidence" value="ECO:0007669"/>
    <property type="project" value="UniProtKB-KW"/>
</dbReference>
<evidence type="ECO:0000256" key="5">
    <source>
        <dbReference type="ARBA" id="ARBA00022679"/>
    </source>
</evidence>
<keyword evidence="15" id="KW-1185">Reference proteome</keyword>
<name>A0AAD3THI0_NEPGR</name>
<feature type="domain" description="Pyruvate kinase barrel" evidence="13">
    <location>
        <begin position="556"/>
        <end position="737"/>
    </location>
</feature>
<reference evidence="14" key="1">
    <citation type="submission" date="2023-05" db="EMBL/GenBank/DDBJ databases">
        <title>Nepenthes gracilis genome sequencing.</title>
        <authorList>
            <person name="Fukushima K."/>
        </authorList>
    </citation>
    <scope>NUCLEOTIDE SEQUENCE</scope>
    <source>
        <strain evidence="14">SING2019-196</strain>
    </source>
</reference>
<proteinExistence type="inferred from homology"/>
<dbReference type="Pfam" id="PF00224">
    <property type="entry name" value="PK"/>
    <property type="match status" value="2"/>
</dbReference>
<dbReference type="InterPro" id="IPR015813">
    <property type="entry name" value="Pyrv/PenolPyrv_kinase-like_dom"/>
</dbReference>
<evidence type="ECO:0000256" key="4">
    <source>
        <dbReference type="ARBA" id="ARBA00012142"/>
    </source>
</evidence>
<comment type="caution">
    <text evidence="14">The sequence shown here is derived from an EMBL/GenBank/DDBJ whole genome shotgun (WGS) entry which is preliminary data.</text>
</comment>
<dbReference type="InterPro" id="IPR040442">
    <property type="entry name" value="Pyrv_kinase-like_dom_sf"/>
</dbReference>
<evidence type="ECO:0000256" key="3">
    <source>
        <dbReference type="ARBA" id="ARBA00008663"/>
    </source>
</evidence>
<comment type="pathway">
    <text evidence="2">Carbohydrate degradation; glycolysis; pyruvate from D-glyceraldehyde 3-phosphate: step 5/5.</text>
</comment>
<comment type="similarity">
    <text evidence="3">Belongs to the pyruvate kinase family.</text>
</comment>
<protein>
    <recommendedName>
        <fullName evidence="4">pyruvate kinase</fullName>
        <ecNumber evidence="4">2.7.1.40</ecNumber>
    </recommendedName>
</protein>
<keyword evidence="12" id="KW-0670">Pyruvate</keyword>
<keyword evidence="6" id="KW-0479">Metal-binding</keyword>
<dbReference type="GO" id="GO:0000287">
    <property type="term" value="F:magnesium ion binding"/>
    <property type="evidence" value="ECO:0007669"/>
    <property type="project" value="InterPro"/>
</dbReference>
<evidence type="ECO:0000313" key="14">
    <source>
        <dbReference type="EMBL" id="GMH29650.1"/>
    </source>
</evidence>
<gene>
    <name evidence="14" type="ORF">Nepgr_031493</name>
</gene>
<evidence type="ECO:0000256" key="2">
    <source>
        <dbReference type="ARBA" id="ARBA00004997"/>
    </source>
</evidence>
<dbReference type="GO" id="GO:0005524">
    <property type="term" value="F:ATP binding"/>
    <property type="evidence" value="ECO:0007669"/>
    <property type="project" value="UniProtKB-KW"/>
</dbReference>
<evidence type="ECO:0000259" key="13">
    <source>
        <dbReference type="Pfam" id="PF00224"/>
    </source>
</evidence>
<dbReference type="Gene3D" id="3.20.20.60">
    <property type="entry name" value="Phosphoenolpyruvate-binding domains"/>
    <property type="match status" value="2"/>
</dbReference>
<comment type="cofactor">
    <cofactor evidence="1">
        <name>K(+)</name>
        <dbReference type="ChEBI" id="CHEBI:29103"/>
    </cofactor>
</comment>
<evidence type="ECO:0000256" key="7">
    <source>
        <dbReference type="ARBA" id="ARBA00022741"/>
    </source>
</evidence>
<keyword evidence="11" id="KW-0324">Glycolysis</keyword>
<sequence>MINAIPDDSRELERGSSHAYSDEEISLVTKVYGKYEDPALELISSSQISKEGLLRGNEQPSEEADILDRLCALRLQLSTSEQWNASQLEKYYRFLLYILQRITQQMMLSILSVKAIQTTYFSDFRSSQLDASLTRQPCRLSCKKPFYRNHFFHSFFRQMGKHNERCLALEIPNASRKLERSSLHNSSDNEIFTPCKNYKSFEDPLLEHRSKSDEQIRNEGNILGRLKALHLHLLASEQSNASLLKLCHRSYLTSSTNLIHYIALKCLDMEHLKEDLFSIGLLNLETVNPFILPSLAASIQMLEISPRYSLAGKKAVAGMSFQKRLDMKNENISIDSMKKLASSNRDRLLGLLQEGRTTHIMVTVGQEAVESEMITDILKAGATIVRINCAHGNHGMWSEIIRRVREASQKLEKPCRILMDLAGPKLRTGNPNDGPCVMKISPTKNATGYTIFPAKVWVSCKGSGPPSHLSPDAVLYVDSHELFPKLKLDDAVRFRDARGKQRMLKVSGSFCGYLGFMADCFETAYIQLGTELYVKTKENGSSVGFVVDVPPIEQFIRLRVGDQLIISQEITTKTDEVFEHHKITCSSDHLFNSVKPGEPIAFDDGMIWGVIQSNSSSEIVVSITHSSPKGKKLGSEKSINIPASTITFQGLTSKDLTDLEFVALHADMAGISFVREARDVEVLLKELQKRKLGKLGIVLKIETKDGVKNLPQMILEAMKAPNPLGVMIARGDLAVECG</sequence>
<dbReference type="InterPro" id="IPR015793">
    <property type="entry name" value="Pyrv_Knase_brl"/>
</dbReference>
<dbReference type="EMBL" id="BSYO01000036">
    <property type="protein sequence ID" value="GMH29650.1"/>
    <property type="molecule type" value="Genomic_DNA"/>
</dbReference>
<keyword evidence="8" id="KW-0418">Kinase</keyword>
<organism evidence="14 15">
    <name type="scientific">Nepenthes gracilis</name>
    <name type="common">Slender pitcher plant</name>
    <dbReference type="NCBI Taxonomy" id="150966"/>
    <lineage>
        <taxon>Eukaryota</taxon>
        <taxon>Viridiplantae</taxon>
        <taxon>Streptophyta</taxon>
        <taxon>Embryophyta</taxon>
        <taxon>Tracheophyta</taxon>
        <taxon>Spermatophyta</taxon>
        <taxon>Magnoliopsida</taxon>
        <taxon>eudicotyledons</taxon>
        <taxon>Gunneridae</taxon>
        <taxon>Pentapetalae</taxon>
        <taxon>Caryophyllales</taxon>
        <taxon>Nepenthaceae</taxon>
        <taxon>Nepenthes</taxon>
    </lineage>
</organism>
<dbReference type="Proteomes" id="UP001279734">
    <property type="component" value="Unassembled WGS sequence"/>
</dbReference>
<dbReference type="AlphaFoldDB" id="A0AAD3THI0"/>
<evidence type="ECO:0000256" key="6">
    <source>
        <dbReference type="ARBA" id="ARBA00022723"/>
    </source>
</evidence>
<keyword evidence="7" id="KW-0547">Nucleotide-binding</keyword>
<dbReference type="InterPro" id="IPR001697">
    <property type="entry name" value="Pyr_Knase"/>
</dbReference>
<dbReference type="InterPro" id="IPR015806">
    <property type="entry name" value="Pyrv_Knase_insert_dom_sf"/>
</dbReference>
<dbReference type="PANTHER" id="PTHR11817">
    <property type="entry name" value="PYRUVATE KINASE"/>
    <property type="match status" value="1"/>
</dbReference>
<dbReference type="SUPFAM" id="SSF51621">
    <property type="entry name" value="Phosphoenolpyruvate/pyruvate domain"/>
    <property type="match status" value="1"/>
</dbReference>
<dbReference type="InterPro" id="IPR011037">
    <property type="entry name" value="Pyrv_Knase-like_insert_dom_sf"/>
</dbReference>
<dbReference type="SUPFAM" id="SSF50800">
    <property type="entry name" value="PK beta-barrel domain-like"/>
    <property type="match status" value="1"/>
</dbReference>
<evidence type="ECO:0000256" key="9">
    <source>
        <dbReference type="ARBA" id="ARBA00022840"/>
    </source>
</evidence>
<dbReference type="GO" id="GO:0004743">
    <property type="term" value="F:pyruvate kinase activity"/>
    <property type="evidence" value="ECO:0007669"/>
    <property type="project" value="UniProtKB-EC"/>
</dbReference>
<keyword evidence="5" id="KW-0808">Transferase</keyword>
<evidence type="ECO:0000256" key="11">
    <source>
        <dbReference type="ARBA" id="ARBA00023152"/>
    </source>
</evidence>
<dbReference type="EC" id="2.7.1.40" evidence="4"/>
<evidence type="ECO:0000256" key="1">
    <source>
        <dbReference type="ARBA" id="ARBA00001958"/>
    </source>
</evidence>
<accession>A0AAD3THI0</accession>
<evidence type="ECO:0000256" key="10">
    <source>
        <dbReference type="ARBA" id="ARBA00022842"/>
    </source>
</evidence>
<keyword evidence="9" id="KW-0067">ATP-binding</keyword>
<dbReference type="GO" id="GO:0030955">
    <property type="term" value="F:potassium ion binding"/>
    <property type="evidence" value="ECO:0007669"/>
    <property type="project" value="InterPro"/>
</dbReference>
<evidence type="ECO:0000256" key="12">
    <source>
        <dbReference type="ARBA" id="ARBA00023317"/>
    </source>
</evidence>
<feature type="domain" description="Pyruvate kinase barrel" evidence="13">
    <location>
        <begin position="356"/>
        <end position="442"/>
    </location>
</feature>
<evidence type="ECO:0000256" key="8">
    <source>
        <dbReference type="ARBA" id="ARBA00022777"/>
    </source>
</evidence>
<dbReference type="Gene3D" id="2.40.33.10">
    <property type="entry name" value="PK beta-barrel domain-like"/>
    <property type="match status" value="2"/>
</dbReference>